<reference evidence="1" key="1">
    <citation type="submission" date="2023-04" db="EMBL/GenBank/DDBJ databases">
        <title>Complete genome sequence of a phthalic acid esters degrading bacterial strain.</title>
        <authorList>
            <person name="Weng L."/>
            <person name="Jia Y."/>
            <person name="Ren L."/>
        </authorList>
    </citation>
    <scope>NUCLEOTIDE SEQUENCE</scope>
    <source>
        <strain evidence="1">RL-LY01</strain>
    </source>
</reference>
<accession>A0AAX3T882</accession>
<gene>
    <name evidence="1" type="ORF">P9A14_02510</name>
</gene>
<evidence type="ECO:0000313" key="2">
    <source>
        <dbReference type="Proteomes" id="UP001213504"/>
    </source>
</evidence>
<protein>
    <submittedName>
        <fullName evidence="1">Uncharacterized protein</fullName>
    </submittedName>
</protein>
<proteinExistence type="predicted"/>
<dbReference type="RefSeq" id="WP_165630684.1">
    <property type="nucleotide sequence ID" value="NZ_CP121270.1"/>
</dbReference>
<name>A0AAX3T882_9ACTN</name>
<dbReference type="EMBL" id="CP121270">
    <property type="protein sequence ID" value="WFP25416.1"/>
    <property type="molecule type" value="Genomic_DNA"/>
</dbReference>
<dbReference type="Proteomes" id="UP001213504">
    <property type="component" value="Chromosome"/>
</dbReference>
<dbReference type="AlphaFoldDB" id="A0AAX3T882"/>
<evidence type="ECO:0000313" key="1">
    <source>
        <dbReference type="EMBL" id="WFP25416.1"/>
    </source>
</evidence>
<organism evidence="1 2">
    <name type="scientific">Gordonia hongkongensis</name>
    <dbReference type="NCBI Taxonomy" id="1701090"/>
    <lineage>
        <taxon>Bacteria</taxon>
        <taxon>Bacillati</taxon>
        <taxon>Actinomycetota</taxon>
        <taxon>Actinomycetes</taxon>
        <taxon>Mycobacteriales</taxon>
        <taxon>Gordoniaceae</taxon>
        <taxon>Gordonia</taxon>
    </lineage>
</organism>
<sequence>MTTAVDTLVRPDRPAMARAYRIIAQQIDPVSMNLTDLKIDDRATARTVAALIAIAADWARSLAGDVPANENAAALSAAAARLDMAD</sequence>